<organism evidence="2">
    <name type="scientific">mine drainage metagenome</name>
    <dbReference type="NCBI Taxonomy" id="410659"/>
    <lineage>
        <taxon>unclassified sequences</taxon>
        <taxon>metagenomes</taxon>
        <taxon>ecological metagenomes</taxon>
    </lineage>
</organism>
<protein>
    <submittedName>
        <fullName evidence="2">Uncharacterized protein</fullName>
    </submittedName>
</protein>
<feature type="region of interest" description="Disordered" evidence="1">
    <location>
        <begin position="21"/>
        <end position="59"/>
    </location>
</feature>
<gene>
    <name evidence="2" type="ORF">GALL_498310</name>
</gene>
<accession>A0A1J5PB94</accession>
<dbReference type="AlphaFoldDB" id="A0A1J5PB94"/>
<feature type="compositionally biased region" description="Basic and acidic residues" evidence="1">
    <location>
        <begin position="164"/>
        <end position="183"/>
    </location>
</feature>
<feature type="compositionally biased region" description="Basic and acidic residues" evidence="1">
    <location>
        <begin position="24"/>
        <end position="44"/>
    </location>
</feature>
<evidence type="ECO:0000313" key="2">
    <source>
        <dbReference type="EMBL" id="OIQ68574.1"/>
    </source>
</evidence>
<feature type="compositionally biased region" description="Basic and acidic residues" evidence="1">
    <location>
        <begin position="196"/>
        <end position="205"/>
    </location>
</feature>
<evidence type="ECO:0000256" key="1">
    <source>
        <dbReference type="SAM" id="MobiDB-lite"/>
    </source>
</evidence>
<feature type="region of interest" description="Disordered" evidence="1">
    <location>
        <begin position="164"/>
        <end position="219"/>
    </location>
</feature>
<reference evidence="2" key="1">
    <citation type="submission" date="2016-10" db="EMBL/GenBank/DDBJ databases">
        <title>Sequence of Gallionella enrichment culture.</title>
        <authorList>
            <person name="Poehlein A."/>
            <person name="Muehling M."/>
            <person name="Daniel R."/>
        </authorList>
    </citation>
    <scope>NUCLEOTIDE SEQUENCE</scope>
</reference>
<comment type="caution">
    <text evidence="2">The sequence shown here is derived from an EMBL/GenBank/DDBJ whole genome shotgun (WGS) entry which is preliminary data.</text>
</comment>
<proteinExistence type="predicted"/>
<dbReference type="EMBL" id="MLJW01005226">
    <property type="protein sequence ID" value="OIQ68574.1"/>
    <property type="molecule type" value="Genomic_DNA"/>
</dbReference>
<sequence length="219" mass="24224">MQQREFRALGEDFAVVQAAGIGGGERDSQNETEVAHAVDDERLHIGKHRSRPGVPETDQQIRHQAHRLPAEKELKHVVAHHQHQHGEGEQGDVAEKPLIAVVVGHIADGVDVHRERHEADDHHHQRGQPVDQEADLHVQLAHHHPLVNGGIEVGAIQHVIQHHQRECEGQTHPQDGEPVRRATADGAAEQADDDGCEQRRQRDGEQQGGVQRGLHGLSP</sequence>
<name>A0A1J5PB94_9ZZZZ</name>